<dbReference type="Gene3D" id="1.10.510.10">
    <property type="entry name" value="Transferase(Phosphotransferase) domain 1"/>
    <property type="match status" value="1"/>
</dbReference>
<reference evidence="3 4" key="1">
    <citation type="journal article" date="2013" name="PLoS Genet.">
        <title>Distinctive expansion of potential virulence genes in the genome of the oomycete fish pathogen Saprolegnia parasitica.</title>
        <authorList>
            <person name="Jiang R.H."/>
            <person name="de Bruijn I."/>
            <person name="Haas B.J."/>
            <person name="Belmonte R."/>
            <person name="Lobach L."/>
            <person name="Christie J."/>
            <person name="van den Ackerveken G."/>
            <person name="Bottin A."/>
            <person name="Bulone V."/>
            <person name="Diaz-Moreno S.M."/>
            <person name="Dumas B."/>
            <person name="Fan L."/>
            <person name="Gaulin E."/>
            <person name="Govers F."/>
            <person name="Grenville-Briggs L.J."/>
            <person name="Horner N.R."/>
            <person name="Levin J.Z."/>
            <person name="Mammella M."/>
            <person name="Meijer H.J."/>
            <person name="Morris P."/>
            <person name="Nusbaum C."/>
            <person name="Oome S."/>
            <person name="Phillips A.J."/>
            <person name="van Rooyen D."/>
            <person name="Rzeszutek E."/>
            <person name="Saraiva M."/>
            <person name="Secombes C.J."/>
            <person name="Seidl M.F."/>
            <person name="Snel B."/>
            <person name="Stassen J.H."/>
            <person name="Sykes S."/>
            <person name="Tripathy S."/>
            <person name="van den Berg H."/>
            <person name="Vega-Arreguin J.C."/>
            <person name="Wawra S."/>
            <person name="Young S.K."/>
            <person name="Zeng Q."/>
            <person name="Dieguez-Uribeondo J."/>
            <person name="Russ C."/>
            <person name="Tyler B.M."/>
            <person name="van West P."/>
        </authorList>
    </citation>
    <scope>NUCLEOTIDE SEQUENCE [LARGE SCALE GENOMIC DNA]</scope>
    <source>
        <strain evidence="3 4">CBS 223.65</strain>
    </source>
</reference>
<dbReference type="InterPro" id="IPR051681">
    <property type="entry name" value="Ser/Thr_Kinases-Pseudokinases"/>
</dbReference>
<accession>A0A067BQ00</accession>
<evidence type="ECO:0000259" key="2">
    <source>
        <dbReference type="SMART" id="SM00220"/>
    </source>
</evidence>
<evidence type="ECO:0000313" key="4">
    <source>
        <dbReference type="Proteomes" id="UP000030745"/>
    </source>
</evidence>
<sequence length="602" mass="65303">MVGTLTTTCANKAAPACVVYGPGNETDVTFSSGSTSLYVSVDVHVLHALPAGTATLYLEDNSLALIEPAFTAPAQLTAMSLRYNALDSALNVVQWPASLTNLDLTGNNMRVVNGSFSLPTKLRSLSLSTNNLTIIDGWRIPPTLLSLDLSFHYIETFNVDAASFAALRDIKVYSTVPIRPTSCAGSLQTYEGAPDARTKEVLTHKICVVASSTTTAPTAVNQGTTAPGTASPASSSSASSATYIGIGVGAAVVVAVLAFLLLRRRRRPLSGLATPSTTDLRSTFQQFQESQLREIATSKGSDGTFAYTYDIRSDPELNGYRIPKRELLHKQICGNGGFAIVYKALFQDQVVAVKELQAVHTRHATHVQAFMHEIQLFSTLQHDNIVRFVGVSWTTLHDLALVTEFLPNGDLRDLLLRDLDTQSLHWTMPSSTFPVSKLQMAVNVIDAITYLHSFEPKILHRDLKSRNILLDATYVAKLTRLVVDETMTREAGTTAWTAPEVLLSDGHYNEKADVYSFGVVLSELDTWQVPYATTSSSQPMSSVQMALLVSTGKLTPTFRDDCPSDILALAKECLAMDPDDRPTAAHVAFALRKLLRATVLST</sequence>
<feature type="domain" description="Protein kinase" evidence="2">
    <location>
        <begin position="327"/>
        <end position="589"/>
    </location>
</feature>
<name>A0A067BQ00_SAPPC</name>
<dbReference type="SUPFAM" id="SSF56112">
    <property type="entry name" value="Protein kinase-like (PK-like)"/>
    <property type="match status" value="1"/>
</dbReference>
<dbReference type="NCBIfam" id="TIGR03382">
    <property type="entry name" value="GC_trans_RRR"/>
    <property type="match status" value="1"/>
</dbReference>
<dbReference type="GO" id="GO:0005524">
    <property type="term" value="F:ATP binding"/>
    <property type="evidence" value="ECO:0007669"/>
    <property type="project" value="InterPro"/>
</dbReference>
<feature type="transmembrane region" description="Helical" evidence="1">
    <location>
        <begin position="241"/>
        <end position="262"/>
    </location>
</feature>
<organism evidence="3 4">
    <name type="scientific">Saprolegnia parasitica (strain CBS 223.65)</name>
    <dbReference type="NCBI Taxonomy" id="695850"/>
    <lineage>
        <taxon>Eukaryota</taxon>
        <taxon>Sar</taxon>
        <taxon>Stramenopiles</taxon>
        <taxon>Oomycota</taxon>
        <taxon>Saprolegniomycetes</taxon>
        <taxon>Saprolegniales</taxon>
        <taxon>Saprolegniaceae</taxon>
        <taxon>Saprolegnia</taxon>
    </lineage>
</organism>
<dbReference type="PANTHER" id="PTHR44329:SF214">
    <property type="entry name" value="PROTEIN KINASE DOMAIN-CONTAINING PROTEIN"/>
    <property type="match status" value="1"/>
</dbReference>
<keyword evidence="4" id="KW-1185">Reference proteome</keyword>
<dbReference type="OMA" id="KICVVAS"/>
<dbReference type="InterPro" id="IPR011009">
    <property type="entry name" value="Kinase-like_dom_sf"/>
</dbReference>
<gene>
    <name evidence="3" type="ORF">SPRG_15849</name>
</gene>
<dbReference type="InterPro" id="IPR017756">
    <property type="entry name" value="TM_Gly-Cys-Arg_CS"/>
</dbReference>
<dbReference type="PROSITE" id="PS00108">
    <property type="entry name" value="PROTEIN_KINASE_ST"/>
    <property type="match status" value="1"/>
</dbReference>
<keyword evidence="3" id="KW-0808">Transferase</keyword>
<protein>
    <submittedName>
        <fullName evidence="3">TKL protein kinase</fullName>
    </submittedName>
</protein>
<dbReference type="KEGG" id="spar:SPRG_15849"/>
<dbReference type="Pfam" id="PF00069">
    <property type="entry name" value="Pkinase"/>
    <property type="match status" value="1"/>
</dbReference>
<dbReference type="GO" id="GO:0004674">
    <property type="term" value="F:protein serine/threonine kinase activity"/>
    <property type="evidence" value="ECO:0007669"/>
    <property type="project" value="TreeGrafter"/>
</dbReference>
<dbReference type="SMART" id="SM00220">
    <property type="entry name" value="S_TKc"/>
    <property type="match status" value="1"/>
</dbReference>
<dbReference type="Gene3D" id="3.80.10.10">
    <property type="entry name" value="Ribonuclease Inhibitor"/>
    <property type="match status" value="1"/>
</dbReference>
<dbReference type="RefSeq" id="XP_012210433.1">
    <property type="nucleotide sequence ID" value="XM_012355043.1"/>
</dbReference>
<dbReference type="SUPFAM" id="SSF52075">
    <property type="entry name" value="Outer arm dynein light chain 1"/>
    <property type="match status" value="1"/>
</dbReference>
<evidence type="ECO:0000256" key="1">
    <source>
        <dbReference type="SAM" id="Phobius"/>
    </source>
</evidence>
<dbReference type="GeneID" id="24137533"/>
<dbReference type="OrthoDB" id="4062651at2759"/>
<dbReference type="PANTHER" id="PTHR44329">
    <property type="entry name" value="SERINE/THREONINE-PROTEIN KINASE TNNI3K-RELATED"/>
    <property type="match status" value="1"/>
</dbReference>
<dbReference type="EMBL" id="KK583388">
    <property type="protein sequence ID" value="KDO18850.1"/>
    <property type="molecule type" value="Genomic_DNA"/>
</dbReference>
<dbReference type="InterPro" id="IPR008271">
    <property type="entry name" value="Ser/Thr_kinase_AS"/>
</dbReference>
<keyword evidence="1" id="KW-0472">Membrane</keyword>
<dbReference type="InterPro" id="IPR032675">
    <property type="entry name" value="LRR_dom_sf"/>
</dbReference>
<dbReference type="Proteomes" id="UP000030745">
    <property type="component" value="Unassembled WGS sequence"/>
</dbReference>
<dbReference type="InterPro" id="IPR000719">
    <property type="entry name" value="Prot_kinase_dom"/>
</dbReference>
<proteinExistence type="predicted"/>
<dbReference type="AlphaFoldDB" id="A0A067BQ00"/>
<keyword evidence="3" id="KW-0418">Kinase</keyword>
<dbReference type="VEuPathDB" id="FungiDB:SPRG_15849"/>
<keyword evidence="1" id="KW-1133">Transmembrane helix</keyword>
<evidence type="ECO:0000313" key="3">
    <source>
        <dbReference type="EMBL" id="KDO18850.1"/>
    </source>
</evidence>
<dbReference type="STRING" id="695850.A0A067BQ00"/>
<keyword evidence="1" id="KW-0812">Transmembrane</keyword>